<keyword evidence="2" id="KW-1185">Reference proteome</keyword>
<name>A0A8H5M138_9AGAR</name>
<dbReference type="OrthoDB" id="9997102at2759"/>
<organism evidence="1 2">
    <name type="scientific">Collybiopsis confluens</name>
    <dbReference type="NCBI Taxonomy" id="2823264"/>
    <lineage>
        <taxon>Eukaryota</taxon>
        <taxon>Fungi</taxon>
        <taxon>Dikarya</taxon>
        <taxon>Basidiomycota</taxon>
        <taxon>Agaricomycotina</taxon>
        <taxon>Agaricomycetes</taxon>
        <taxon>Agaricomycetidae</taxon>
        <taxon>Agaricales</taxon>
        <taxon>Marasmiineae</taxon>
        <taxon>Omphalotaceae</taxon>
        <taxon>Collybiopsis</taxon>
    </lineage>
</organism>
<accession>A0A8H5M138</accession>
<evidence type="ECO:0000313" key="1">
    <source>
        <dbReference type="EMBL" id="KAF5377390.1"/>
    </source>
</evidence>
<dbReference type="Proteomes" id="UP000518752">
    <property type="component" value="Unassembled WGS sequence"/>
</dbReference>
<proteinExistence type="predicted"/>
<dbReference type="AlphaFoldDB" id="A0A8H5M138"/>
<sequence>MENYEGAIGSITVSVLKAGLRPDTVIQLIAVDDIGQVAAGVLKVGSSFILTTNTACRRRAINPRGLIAMNGHIPPLFSLAFEIQEEGAAPDCNARLLAAKTAYSGLRTFEMWATSRGPGKSMSNAMGSDGVSKRDKDWNKVTIGRLVSGKQ</sequence>
<gene>
    <name evidence="1" type="ORF">D9757_009701</name>
</gene>
<comment type="caution">
    <text evidence="1">The sequence shown here is derived from an EMBL/GenBank/DDBJ whole genome shotgun (WGS) entry which is preliminary data.</text>
</comment>
<evidence type="ECO:0000313" key="2">
    <source>
        <dbReference type="Proteomes" id="UP000518752"/>
    </source>
</evidence>
<reference evidence="1 2" key="1">
    <citation type="journal article" date="2020" name="ISME J.">
        <title>Uncovering the hidden diversity of litter-decomposition mechanisms in mushroom-forming fungi.</title>
        <authorList>
            <person name="Floudas D."/>
            <person name="Bentzer J."/>
            <person name="Ahren D."/>
            <person name="Johansson T."/>
            <person name="Persson P."/>
            <person name="Tunlid A."/>
        </authorList>
    </citation>
    <scope>NUCLEOTIDE SEQUENCE [LARGE SCALE GENOMIC DNA]</scope>
    <source>
        <strain evidence="1 2">CBS 406.79</strain>
    </source>
</reference>
<dbReference type="EMBL" id="JAACJN010000083">
    <property type="protein sequence ID" value="KAF5377390.1"/>
    <property type="molecule type" value="Genomic_DNA"/>
</dbReference>
<protein>
    <submittedName>
        <fullName evidence="1">Uncharacterized protein</fullName>
    </submittedName>
</protein>